<organism evidence="9 10">
    <name type="scientific">Pseudovibrio ascidiaceicola</name>
    <dbReference type="NCBI Taxonomy" id="285279"/>
    <lineage>
        <taxon>Bacteria</taxon>
        <taxon>Pseudomonadati</taxon>
        <taxon>Pseudomonadota</taxon>
        <taxon>Alphaproteobacteria</taxon>
        <taxon>Hyphomicrobiales</taxon>
        <taxon>Stappiaceae</taxon>
        <taxon>Pseudovibrio</taxon>
    </lineage>
</organism>
<feature type="domain" description="Transthyretin/hydroxyisourate hydrolase" evidence="8">
    <location>
        <begin position="4"/>
        <end position="116"/>
    </location>
</feature>
<comment type="catalytic activity">
    <reaction evidence="1 7">
        <text>5-hydroxyisourate + H2O = 5-hydroxy-2-oxo-4-ureido-2,5-dihydro-1H-imidazole-5-carboxylate + H(+)</text>
        <dbReference type="Rhea" id="RHEA:23736"/>
        <dbReference type="ChEBI" id="CHEBI:15377"/>
        <dbReference type="ChEBI" id="CHEBI:15378"/>
        <dbReference type="ChEBI" id="CHEBI:18072"/>
        <dbReference type="ChEBI" id="CHEBI:58639"/>
        <dbReference type="EC" id="3.5.2.17"/>
    </reaction>
</comment>
<dbReference type="InterPro" id="IPR023416">
    <property type="entry name" value="Transthyretin/HIU_hydrolase_d"/>
</dbReference>
<dbReference type="SUPFAM" id="SSF49472">
    <property type="entry name" value="Transthyretin (synonym: prealbumin)"/>
    <property type="match status" value="1"/>
</dbReference>
<dbReference type="Pfam" id="PF00576">
    <property type="entry name" value="Transthyretin"/>
    <property type="match status" value="1"/>
</dbReference>
<dbReference type="InterPro" id="IPR023418">
    <property type="entry name" value="Thyroxine_BS"/>
</dbReference>
<dbReference type="EC" id="3.5.2.17" evidence="7"/>
<reference evidence="9 10" key="1">
    <citation type="submission" date="2016-10" db="EMBL/GenBank/DDBJ databases">
        <authorList>
            <person name="Varghese N."/>
            <person name="Submissions S."/>
        </authorList>
    </citation>
    <scope>NUCLEOTIDE SEQUENCE [LARGE SCALE GENOMIC DNA]</scope>
    <source>
        <strain evidence="9 10">DSM 16392</strain>
    </source>
</reference>
<evidence type="ECO:0000256" key="3">
    <source>
        <dbReference type="ARBA" id="ARBA00009850"/>
    </source>
</evidence>
<protein>
    <recommendedName>
        <fullName evidence="7">5-hydroxyisourate hydrolase</fullName>
        <shortName evidence="7">HIU hydrolase</shortName>
        <shortName evidence="7">HIUHase</shortName>
        <ecNumber evidence="7">3.5.2.17</ecNumber>
    </recommendedName>
</protein>
<dbReference type="RefSeq" id="WP_093521756.1">
    <property type="nucleotide sequence ID" value="NZ_FOSK01000010.1"/>
</dbReference>
<dbReference type="Gene3D" id="2.60.40.180">
    <property type="entry name" value="Transthyretin/hydroxyisourate hydrolase domain"/>
    <property type="match status" value="1"/>
</dbReference>
<dbReference type="CDD" id="cd05822">
    <property type="entry name" value="TLP_HIUase"/>
    <property type="match status" value="1"/>
</dbReference>
<evidence type="ECO:0000256" key="4">
    <source>
        <dbReference type="ARBA" id="ARBA00011881"/>
    </source>
</evidence>
<dbReference type="Proteomes" id="UP000199598">
    <property type="component" value="Unassembled WGS sequence"/>
</dbReference>
<evidence type="ECO:0000313" key="9">
    <source>
        <dbReference type="EMBL" id="SFK86375.1"/>
    </source>
</evidence>
<dbReference type="GO" id="GO:0016787">
    <property type="term" value="F:hydrolase activity"/>
    <property type="evidence" value="ECO:0007669"/>
    <property type="project" value="UniProtKB-KW"/>
</dbReference>
<dbReference type="InterPro" id="IPR023419">
    <property type="entry name" value="Transthyretin_CS"/>
</dbReference>
<accession>A0A1I4CZP3</accession>
<evidence type="ECO:0000256" key="1">
    <source>
        <dbReference type="ARBA" id="ARBA00001043"/>
    </source>
</evidence>
<dbReference type="InterPro" id="IPR036817">
    <property type="entry name" value="Transthyretin/HIU_hydrolase_sf"/>
</dbReference>
<dbReference type="NCBIfam" id="TIGR02962">
    <property type="entry name" value="hdxy_isourate"/>
    <property type="match status" value="1"/>
</dbReference>
<dbReference type="InterPro" id="IPR014306">
    <property type="entry name" value="Hydroxyisourate_hydrolase"/>
</dbReference>
<comment type="function">
    <text evidence="2">Catalyzes the hydrolysis of 5-hydroxyisourate (HIU) to 2-oxo-4-hydroxy-4-carboxy-5-ureidoimidazoline (OHCU).</text>
</comment>
<evidence type="ECO:0000256" key="2">
    <source>
        <dbReference type="ARBA" id="ARBA00002704"/>
    </source>
</evidence>
<dbReference type="InterPro" id="IPR000895">
    <property type="entry name" value="Transthyretin/HIU_hydrolase"/>
</dbReference>
<comment type="subunit">
    <text evidence="4 7">Homotetramer.</text>
</comment>
<keyword evidence="10" id="KW-1185">Reference proteome</keyword>
<proteinExistence type="inferred from homology"/>
<dbReference type="PANTHER" id="PTHR10395">
    <property type="entry name" value="URICASE AND TRANSTHYRETIN-RELATED"/>
    <property type="match status" value="1"/>
</dbReference>
<dbReference type="EMBL" id="FOSK01000010">
    <property type="protein sequence ID" value="SFK86375.1"/>
    <property type="molecule type" value="Genomic_DNA"/>
</dbReference>
<comment type="caution">
    <text evidence="9">The sequence shown here is derived from an EMBL/GenBank/DDBJ whole genome shotgun (WGS) entry which is preliminary data.</text>
</comment>
<keyword evidence="5 7" id="KW-0659">Purine metabolism</keyword>
<dbReference type="PANTHER" id="PTHR10395:SF7">
    <property type="entry name" value="5-HYDROXYISOURATE HYDROLASE"/>
    <property type="match status" value="1"/>
</dbReference>
<gene>
    <name evidence="9" type="ORF">SAMN04488518_110133</name>
</gene>
<sequence>MGRLTTHVLDSAQGKPAAGLLVELVRIDGDSFSKIGVFSTNNDGRVDGPLLEGDSLTVGTYELQFHAGDYLRSEGLALPEPAFLDVVPIRFGIADVSSHYHVPLLLSPFGYTTYRGS</sequence>
<comment type="similarity">
    <text evidence="3 7">Belongs to the transthyretin family. 5-hydroxyisourate hydrolase subfamily.</text>
</comment>
<evidence type="ECO:0000256" key="6">
    <source>
        <dbReference type="ARBA" id="ARBA00022801"/>
    </source>
</evidence>
<keyword evidence="6 7" id="KW-0378">Hydrolase</keyword>
<evidence type="ECO:0000259" key="8">
    <source>
        <dbReference type="Pfam" id="PF00576"/>
    </source>
</evidence>
<evidence type="ECO:0000313" key="10">
    <source>
        <dbReference type="Proteomes" id="UP000199598"/>
    </source>
</evidence>
<evidence type="ECO:0000256" key="7">
    <source>
        <dbReference type="RuleBase" id="RU361270"/>
    </source>
</evidence>
<name>A0A1I4CZP3_9HYPH</name>
<dbReference type="PRINTS" id="PR00189">
    <property type="entry name" value="TRNSTHYRETIN"/>
</dbReference>
<dbReference type="PROSITE" id="PS00768">
    <property type="entry name" value="TRANSTHYRETIN_1"/>
    <property type="match status" value="1"/>
</dbReference>
<evidence type="ECO:0000256" key="5">
    <source>
        <dbReference type="ARBA" id="ARBA00022631"/>
    </source>
</evidence>
<dbReference type="PROSITE" id="PS00769">
    <property type="entry name" value="TRANSTHYRETIN_2"/>
    <property type="match status" value="1"/>
</dbReference>